<gene>
    <name evidence="1" type="ORF">BQ8794_110122</name>
</gene>
<keyword evidence="2" id="KW-1185">Reference proteome</keyword>
<sequence length="75" mass="8609">MRQNLRQAKESRQAFVGQPTNAWLGPLCRRIDIKSLIASSVARLRVVRASPLNWPDWRLIRTQGLEPQNNKTGEN</sequence>
<proteinExistence type="predicted"/>
<dbReference type="STRING" id="1631249.BQ8794_110122"/>
<name>A0A1R3V0A1_9HYPH</name>
<evidence type="ECO:0000313" key="2">
    <source>
        <dbReference type="Proteomes" id="UP000188388"/>
    </source>
</evidence>
<reference evidence="2" key="1">
    <citation type="submission" date="2017-01" db="EMBL/GenBank/DDBJ databases">
        <authorList>
            <person name="Brunel B."/>
        </authorList>
    </citation>
    <scope>NUCLEOTIDE SEQUENCE [LARGE SCALE GENOMIC DNA]</scope>
</reference>
<dbReference type="Proteomes" id="UP000188388">
    <property type="component" value="Unassembled WGS sequence"/>
</dbReference>
<dbReference type="EMBL" id="FTPD01000003">
    <property type="protein sequence ID" value="SIT53315.1"/>
    <property type="molecule type" value="Genomic_DNA"/>
</dbReference>
<evidence type="ECO:0000313" key="1">
    <source>
        <dbReference type="EMBL" id="SIT53315.1"/>
    </source>
</evidence>
<protein>
    <submittedName>
        <fullName evidence="1">Uncharacterized protein</fullName>
    </submittedName>
</protein>
<accession>A0A1R3V0A1</accession>
<organism evidence="1 2">
    <name type="scientific">Mesorhizobium prunaredense</name>
    <dbReference type="NCBI Taxonomy" id="1631249"/>
    <lineage>
        <taxon>Bacteria</taxon>
        <taxon>Pseudomonadati</taxon>
        <taxon>Pseudomonadota</taxon>
        <taxon>Alphaproteobacteria</taxon>
        <taxon>Hyphomicrobiales</taxon>
        <taxon>Phyllobacteriaceae</taxon>
        <taxon>Mesorhizobium</taxon>
    </lineage>
</organism>
<dbReference type="AlphaFoldDB" id="A0A1R3V0A1"/>